<organism evidence="3 4">
    <name type="scientific">Rhizophagus clarus</name>
    <dbReference type="NCBI Taxonomy" id="94130"/>
    <lineage>
        <taxon>Eukaryota</taxon>
        <taxon>Fungi</taxon>
        <taxon>Fungi incertae sedis</taxon>
        <taxon>Mucoromycota</taxon>
        <taxon>Glomeromycotina</taxon>
        <taxon>Glomeromycetes</taxon>
        <taxon>Glomerales</taxon>
        <taxon>Glomeraceae</taxon>
        <taxon>Rhizophagus</taxon>
    </lineage>
</organism>
<protein>
    <recommendedName>
        <fullName evidence="2">Myb/SANT-like DNA-binding domain-containing protein</fullName>
    </recommendedName>
</protein>
<name>A0A8H3LFQ9_9GLOM</name>
<comment type="caution">
    <text evidence="3">The sequence shown here is derived from an EMBL/GenBank/DDBJ whole genome shotgun (WGS) entry which is preliminary data.</text>
</comment>
<dbReference type="EMBL" id="BLAL01000169">
    <property type="protein sequence ID" value="GES87627.1"/>
    <property type="molecule type" value="Genomic_DNA"/>
</dbReference>
<dbReference type="InterPro" id="IPR044822">
    <property type="entry name" value="Myb_DNA-bind_4"/>
</dbReference>
<feature type="compositionally biased region" description="Polar residues" evidence="1">
    <location>
        <begin position="136"/>
        <end position="163"/>
    </location>
</feature>
<dbReference type="OrthoDB" id="2426857at2759"/>
<dbReference type="Proteomes" id="UP000615446">
    <property type="component" value="Unassembled WGS sequence"/>
</dbReference>
<sequence length="184" mass="20403">MSSSTEWSDAQLRLLINERKQKNAEYHATPNKKKQDFWDDVASKLNEQENTNFFLGKDCHNKFLNLTKAFNTAKRYREGTGTKKSLVGKKYTKSSQRGSGLNQNFHLSKPKGKSSSVTEQPLEKAVKKSPAIGASGKSSSLTTSNPVETPNISRPITPTLPSFSQNANVINVTFNYGGVQTEED</sequence>
<evidence type="ECO:0000256" key="1">
    <source>
        <dbReference type="SAM" id="MobiDB-lite"/>
    </source>
</evidence>
<evidence type="ECO:0000259" key="2">
    <source>
        <dbReference type="Pfam" id="PF13837"/>
    </source>
</evidence>
<evidence type="ECO:0000313" key="3">
    <source>
        <dbReference type="EMBL" id="GES87627.1"/>
    </source>
</evidence>
<feature type="domain" description="Myb/SANT-like DNA-binding" evidence="2">
    <location>
        <begin position="5"/>
        <end position="82"/>
    </location>
</feature>
<accession>A0A8H3LFQ9</accession>
<dbReference type="AlphaFoldDB" id="A0A8H3LFQ9"/>
<dbReference type="Gene3D" id="1.10.10.60">
    <property type="entry name" value="Homeodomain-like"/>
    <property type="match status" value="1"/>
</dbReference>
<gene>
    <name evidence="3" type="ORF">RCL2_001462000</name>
</gene>
<evidence type="ECO:0000313" key="4">
    <source>
        <dbReference type="Proteomes" id="UP000615446"/>
    </source>
</evidence>
<feature type="region of interest" description="Disordered" evidence="1">
    <location>
        <begin position="81"/>
        <end position="163"/>
    </location>
</feature>
<proteinExistence type="predicted"/>
<dbReference type="Pfam" id="PF13837">
    <property type="entry name" value="Myb_DNA-bind_4"/>
    <property type="match status" value="1"/>
</dbReference>
<feature type="compositionally biased region" description="Polar residues" evidence="1">
    <location>
        <begin position="93"/>
        <end position="106"/>
    </location>
</feature>
<reference evidence="3" key="1">
    <citation type="submission" date="2019-10" db="EMBL/GenBank/DDBJ databases">
        <title>Conservation and host-specific expression of non-tandemly repeated heterogenous ribosome RNA gene in arbuscular mycorrhizal fungi.</title>
        <authorList>
            <person name="Maeda T."/>
            <person name="Kobayashi Y."/>
            <person name="Nakagawa T."/>
            <person name="Ezawa T."/>
            <person name="Yamaguchi K."/>
            <person name="Bino T."/>
            <person name="Nishimoto Y."/>
            <person name="Shigenobu S."/>
            <person name="Kawaguchi M."/>
        </authorList>
    </citation>
    <scope>NUCLEOTIDE SEQUENCE</scope>
    <source>
        <strain evidence="3">HR1</strain>
    </source>
</reference>